<name>A0A067Q6T1_9AGAM</name>
<keyword evidence="2" id="KW-1185">Reference proteome</keyword>
<sequence>MQQAWLPRAFFANGIIGWPGYRCIHWWDFRRCLHWTFELDESPDKFICIDNHVLAVDTTTRAKVSVHHISDLGVGVGGPTRNGSMIQKYDVFQIVSDYTHTLQSEGPDCPYLDFITLNGPQDIYRFFVASPSVTTDGVTDGSEAASLALLGNFPLGDKGLASHCADVRISSTFCSRDKALVIWYNYAKGICVALPTLSVSKGRYEDEGGEQTQSIQLWRDPGEDDYKKYFDWSPSLGRVVLLTPDGEVQIADFVPPALSECCLHS</sequence>
<dbReference type="HOGENOM" id="CLU_084527_0_0_1"/>
<dbReference type="InParanoid" id="A0A067Q6T1"/>
<reference evidence="2" key="1">
    <citation type="journal article" date="2014" name="Proc. Natl. Acad. Sci. U.S.A.">
        <title>Extensive sampling of basidiomycete genomes demonstrates inadequacy of the white-rot/brown-rot paradigm for wood decay fungi.</title>
        <authorList>
            <person name="Riley R."/>
            <person name="Salamov A.A."/>
            <person name="Brown D.W."/>
            <person name="Nagy L.G."/>
            <person name="Floudas D."/>
            <person name="Held B.W."/>
            <person name="Levasseur A."/>
            <person name="Lombard V."/>
            <person name="Morin E."/>
            <person name="Otillar R."/>
            <person name="Lindquist E.A."/>
            <person name="Sun H."/>
            <person name="LaButti K.M."/>
            <person name="Schmutz J."/>
            <person name="Jabbour D."/>
            <person name="Luo H."/>
            <person name="Baker S.E."/>
            <person name="Pisabarro A.G."/>
            <person name="Walton J.D."/>
            <person name="Blanchette R.A."/>
            <person name="Henrissat B."/>
            <person name="Martin F."/>
            <person name="Cullen D."/>
            <person name="Hibbett D.S."/>
            <person name="Grigoriev I.V."/>
        </authorList>
    </citation>
    <scope>NUCLEOTIDE SEQUENCE [LARGE SCALE GENOMIC DNA]</scope>
    <source>
        <strain evidence="2">MUCL 33604</strain>
    </source>
</reference>
<proteinExistence type="predicted"/>
<organism evidence="1 2">
    <name type="scientific">Jaapia argillacea MUCL 33604</name>
    <dbReference type="NCBI Taxonomy" id="933084"/>
    <lineage>
        <taxon>Eukaryota</taxon>
        <taxon>Fungi</taxon>
        <taxon>Dikarya</taxon>
        <taxon>Basidiomycota</taxon>
        <taxon>Agaricomycotina</taxon>
        <taxon>Agaricomycetes</taxon>
        <taxon>Agaricomycetidae</taxon>
        <taxon>Jaapiales</taxon>
        <taxon>Jaapiaceae</taxon>
        <taxon>Jaapia</taxon>
    </lineage>
</organism>
<protein>
    <submittedName>
        <fullName evidence="1">Uncharacterized protein</fullName>
    </submittedName>
</protein>
<dbReference type="EMBL" id="KL197717">
    <property type="protein sequence ID" value="KDQ58306.1"/>
    <property type="molecule type" value="Genomic_DNA"/>
</dbReference>
<gene>
    <name evidence="1" type="ORF">JAAARDRAFT_664145</name>
</gene>
<accession>A0A067Q6T1</accession>
<evidence type="ECO:0000313" key="2">
    <source>
        <dbReference type="Proteomes" id="UP000027265"/>
    </source>
</evidence>
<dbReference type="AlphaFoldDB" id="A0A067Q6T1"/>
<evidence type="ECO:0000313" key="1">
    <source>
        <dbReference type="EMBL" id="KDQ58306.1"/>
    </source>
</evidence>
<dbReference type="Proteomes" id="UP000027265">
    <property type="component" value="Unassembled WGS sequence"/>
</dbReference>